<dbReference type="SUPFAM" id="SSF51905">
    <property type="entry name" value="FAD/NAD(P)-binding domain"/>
    <property type="match status" value="1"/>
</dbReference>
<dbReference type="Pfam" id="PF07992">
    <property type="entry name" value="Pyr_redox_2"/>
    <property type="match status" value="1"/>
</dbReference>
<organism evidence="2 3">
    <name type="scientific">Sulfuricurvum kujiense</name>
    <dbReference type="NCBI Taxonomy" id="148813"/>
    <lineage>
        <taxon>Bacteria</taxon>
        <taxon>Pseudomonadati</taxon>
        <taxon>Campylobacterota</taxon>
        <taxon>Epsilonproteobacteria</taxon>
        <taxon>Campylobacterales</taxon>
        <taxon>Sulfurimonadaceae</taxon>
        <taxon>Sulfuricurvum</taxon>
    </lineage>
</organism>
<protein>
    <submittedName>
        <fullName evidence="2">Sulfide:quinone reductase</fullName>
    </submittedName>
</protein>
<sequence length="389" mass="43618">MKSVVIIGGGIAGVEAAIYYRKEGFEVELISDRSYVFIYPIAIWIPVKAIRFENVAFSLDKIAMRHGFKLTVDRVVTISGAQKTITLENGGEREIDHLVIATGAAKMKHEGLENTLSICGDPEQSLLLKEKIDLLIAKGSGKIAFGFGGNPNDPSGVRGGPAFELFFNLHHRLKKLGIRDKFEMTFFAPMAEPGARMGQKALSSLEMMFQRNNFKTRYGKKIKRFDNQGVIFEDESRLESDLTMFIPAGNGSELIRSSDLPQNSAGFIRITNYCEIENVENWYAIGDAAALEGPDWKAKQGHIAEVMARNAAHNSAIAHGMKFENKKTYQEHLTILCVMDMGNGAGFVYRDDKKTLLLPLPIIGHWLKIGWGWYYKLSKMEYIPRIPWM</sequence>
<dbReference type="Proteomes" id="UP000228859">
    <property type="component" value="Unassembled WGS sequence"/>
</dbReference>
<reference evidence="2 3" key="1">
    <citation type="journal article" date="2017" name="Front. Microbiol.">
        <title>Comparative Genomic Analysis of the Class Epsilonproteobacteria and Proposed Reclassification to Epsilonbacteraeota (phyl. nov.).</title>
        <authorList>
            <person name="Waite D.W."/>
            <person name="Vanwonterghem I."/>
            <person name="Rinke C."/>
            <person name="Parks D.H."/>
            <person name="Zhang Y."/>
            <person name="Takai K."/>
            <person name="Sievert S.M."/>
            <person name="Simon J."/>
            <person name="Campbell B.J."/>
            <person name="Hanson T.E."/>
            <person name="Woyke T."/>
            <person name="Klotz M.G."/>
            <person name="Hugenholtz P."/>
        </authorList>
    </citation>
    <scope>NUCLEOTIDE SEQUENCE [LARGE SCALE GENOMIC DNA]</scope>
    <source>
        <strain evidence="2">UBA12443</strain>
    </source>
</reference>
<evidence type="ECO:0000313" key="2">
    <source>
        <dbReference type="EMBL" id="DAB38955.1"/>
    </source>
</evidence>
<proteinExistence type="predicted"/>
<dbReference type="InterPro" id="IPR023753">
    <property type="entry name" value="FAD/NAD-binding_dom"/>
</dbReference>
<dbReference type="PRINTS" id="PR00368">
    <property type="entry name" value="FADPNR"/>
</dbReference>
<dbReference type="GO" id="GO:0016491">
    <property type="term" value="F:oxidoreductase activity"/>
    <property type="evidence" value="ECO:0007669"/>
    <property type="project" value="InterPro"/>
</dbReference>
<dbReference type="PANTHER" id="PTHR43755:SF1">
    <property type="entry name" value="FAD-DEPENDENT PYRIDINE NUCLEOTIDE-DISULPHIDE OXIDOREDUCTASE"/>
    <property type="match status" value="1"/>
</dbReference>
<comment type="caution">
    <text evidence="2">The sequence shown here is derived from an EMBL/GenBank/DDBJ whole genome shotgun (WGS) entry which is preliminary data.</text>
</comment>
<dbReference type="EMBL" id="DLUI01000051">
    <property type="protein sequence ID" value="DAB38955.1"/>
    <property type="molecule type" value="Genomic_DNA"/>
</dbReference>
<dbReference type="AlphaFoldDB" id="A0A2D3WGC9"/>
<dbReference type="Gene3D" id="3.50.50.100">
    <property type="match status" value="1"/>
</dbReference>
<dbReference type="RefSeq" id="WP_294896077.1">
    <property type="nucleotide sequence ID" value="NZ_DLUI01000051.1"/>
</dbReference>
<accession>A0A2D3WGC9</accession>
<name>A0A2D3WGC9_9BACT</name>
<feature type="domain" description="FAD/NAD(P)-binding" evidence="1">
    <location>
        <begin position="3"/>
        <end position="298"/>
    </location>
</feature>
<dbReference type="PRINTS" id="PR00469">
    <property type="entry name" value="PNDRDTASEII"/>
</dbReference>
<gene>
    <name evidence="2" type="ORF">CFH83_03260</name>
</gene>
<evidence type="ECO:0000313" key="3">
    <source>
        <dbReference type="Proteomes" id="UP000228859"/>
    </source>
</evidence>
<dbReference type="PANTHER" id="PTHR43755">
    <property type="match status" value="1"/>
</dbReference>
<evidence type="ECO:0000259" key="1">
    <source>
        <dbReference type="Pfam" id="PF07992"/>
    </source>
</evidence>
<dbReference type="InterPro" id="IPR036188">
    <property type="entry name" value="FAD/NAD-bd_sf"/>
</dbReference>
<dbReference type="InterPro" id="IPR052541">
    <property type="entry name" value="SQRD"/>
</dbReference>